<dbReference type="InterPro" id="IPR011990">
    <property type="entry name" value="TPR-like_helical_dom_sf"/>
</dbReference>
<dbReference type="SUPFAM" id="SSF46894">
    <property type="entry name" value="C-terminal effector domain of the bipartite response regulators"/>
    <property type="match status" value="1"/>
</dbReference>
<protein>
    <submittedName>
        <fullName evidence="6">Transcriptional regulator, winged helix family</fullName>
    </submittedName>
</protein>
<name>E3J9Y8_PSEI1</name>
<dbReference type="PANTHER" id="PTHR47691">
    <property type="entry name" value="REGULATOR-RELATED"/>
    <property type="match status" value="1"/>
</dbReference>
<dbReference type="InterPro" id="IPR049945">
    <property type="entry name" value="AAA_22"/>
</dbReference>
<comment type="similarity">
    <text evidence="1">Belongs to the AfsR/DnrI/RedD regulatory family.</text>
</comment>
<proteinExistence type="inferred from homology"/>
<dbReference type="GO" id="GO:0016887">
    <property type="term" value="F:ATP hydrolysis activity"/>
    <property type="evidence" value="ECO:0007669"/>
    <property type="project" value="InterPro"/>
</dbReference>
<dbReference type="GO" id="GO:0003677">
    <property type="term" value="F:DNA binding"/>
    <property type="evidence" value="ECO:0007669"/>
    <property type="project" value="UniProtKB-KW"/>
</dbReference>
<accession>E3J9Y8</accession>
<feature type="domain" description="AAA+ ATPase" evidence="3">
    <location>
        <begin position="270"/>
        <end position="425"/>
    </location>
</feature>
<evidence type="ECO:0000259" key="5">
    <source>
        <dbReference type="SMART" id="SM01043"/>
    </source>
</evidence>
<evidence type="ECO:0000256" key="2">
    <source>
        <dbReference type="ARBA" id="ARBA00023125"/>
    </source>
</evidence>
<dbReference type="PANTHER" id="PTHR47691:SF3">
    <property type="entry name" value="HTH-TYPE TRANSCRIPTIONAL REGULATOR RV0890C-RELATED"/>
    <property type="match status" value="1"/>
</dbReference>
<feature type="domain" description="OmpR/PhoB-type" evidence="4">
    <location>
        <begin position="15"/>
        <end position="85"/>
    </location>
</feature>
<keyword evidence="2" id="KW-0238">DNA-binding</keyword>
<dbReference type="InterPro" id="IPR058852">
    <property type="entry name" value="HTH_77"/>
</dbReference>
<dbReference type="InterPro" id="IPR005158">
    <property type="entry name" value="BTAD"/>
</dbReference>
<dbReference type="STRING" id="298654.FraEuI1c_0467"/>
<dbReference type="KEGG" id="fri:FraEuI1c_0467"/>
<dbReference type="Proteomes" id="UP000002484">
    <property type="component" value="Chromosome"/>
</dbReference>
<evidence type="ECO:0000313" key="7">
    <source>
        <dbReference type="Proteomes" id="UP000002484"/>
    </source>
</evidence>
<dbReference type="RefSeq" id="WP_013421672.1">
    <property type="nucleotide sequence ID" value="NC_014666.1"/>
</dbReference>
<dbReference type="InterPro" id="IPR001867">
    <property type="entry name" value="OmpR/PhoB-type_DNA-bd"/>
</dbReference>
<dbReference type="EMBL" id="CP002299">
    <property type="protein sequence ID" value="ADP78550.1"/>
    <property type="molecule type" value="Genomic_DNA"/>
</dbReference>
<keyword evidence="7" id="KW-1185">Reference proteome</keyword>
<dbReference type="GO" id="GO:0006355">
    <property type="term" value="P:regulation of DNA-templated transcription"/>
    <property type="evidence" value="ECO:0007669"/>
    <property type="project" value="InterPro"/>
</dbReference>
<dbReference type="PRINTS" id="PR00364">
    <property type="entry name" value="DISEASERSIST"/>
</dbReference>
<dbReference type="SMART" id="SM01043">
    <property type="entry name" value="BTAD"/>
    <property type="match status" value="1"/>
</dbReference>
<dbReference type="InterPro" id="IPR027417">
    <property type="entry name" value="P-loop_NTPase"/>
</dbReference>
<reference evidence="6 7" key="1">
    <citation type="submission" date="2010-10" db="EMBL/GenBank/DDBJ databases">
        <title>Complete sequence of Frankia sp. EuI1c.</title>
        <authorList>
            <consortium name="US DOE Joint Genome Institute"/>
            <person name="Lucas S."/>
            <person name="Copeland A."/>
            <person name="Lapidus A."/>
            <person name="Cheng J.-F."/>
            <person name="Bruce D."/>
            <person name="Goodwin L."/>
            <person name="Pitluck S."/>
            <person name="Chertkov O."/>
            <person name="Detter J.C."/>
            <person name="Han C."/>
            <person name="Tapia R."/>
            <person name="Land M."/>
            <person name="Hauser L."/>
            <person name="Jeffries C."/>
            <person name="Kyrpides N."/>
            <person name="Ivanova N."/>
            <person name="Mikhailova N."/>
            <person name="Beauchemin N."/>
            <person name="Sen A."/>
            <person name="Sur S.A."/>
            <person name="Gtari M."/>
            <person name="Wall L."/>
            <person name="Tisa L."/>
            <person name="Woyke T."/>
        </authorList>
    </citation>
    <scope>NUCLEOTIDE SEQUENCE [LARGE SCALE GENOMIC DNA]</scope>
    <source>
        <strain evidence="7">DSM 45817 / CECT 9037 / EuI1c</strain>
    </source>
</reference>
<dbReference type="InterPro" id="IPR003593">
    <property type="entry name" value="AAA+_ATPase"/>
</dbReference>
<feature type="domain" description="Bacterial transcriptional activator" evidence="5">
    <location>
        <begin position="92"/>
        <end position="237"/>
    </location>
</feature>
<sequence length="1052" mass="112135">MPIVLTVLDGVRWRGRPVVGERPQALLAALVVGGGQAVPSERLAEVVWGENEPGNAGKALQVLISRTRSQCGPDAVVRDGHGYRLGVPSEQVDALRLGDLTRRARRLLAADDLAAARETAAEAMALAETLVEPRDEDCHPLAELRRDATAQRAELAGLLGRVLSLAGEHEAALPRLLEAFDRDPSDEAALACLLRSEAAVRGTTAALDRYERHRSELRERLGVSPGEALERVHRELLHLDRPVRVGLHYDTSPLIGRADDLRRLRALVGTSRVVSIVGPGGLGKTRLAHALGRAAEQPVVHFVGLVGVTSPDDVIGEVGSALGVRDSVHGRRTLTPQQLADVRGRIAQHLNAAPSLLILDNCEHLVDAVADLVAFLVATAADLRVVTTSRAPLAISAERVYPLGELGPVESADLFRQRAVAARPDVQLPVDAVMDIAARLDGLPLAIELAAAKARVMSVEEISRRLEDRFALLRGGVRNAPDRHRTLIAVIDWSWNLLEERERRALRWLSVFQDGVTLTAAERVLGADALGAVQALVDQSLLTVVETAAGVRFRMLETVREFGRMRLAQAGEQDQALAALRAWAVDYANAAAQQMFGAHQFDGIDALDAEEINLADVLRQALAAADPETAIQLLCGLGGLWSVRGEHPRVFVLAGSVAETVAGWVPPPELADATRAALVIVRQNAMIGASSEAHATIHDLLVRLGTDEHGDPRINAMVTVLLSHDPSSGEPFGTRLDELAESTDPAVAIAALQWRSHLHENAGDPISAIDGAERALSLMREDFDGPWLAAMLHAHLAALHMQLGRPVTAVPHARAAIPVLARLGATDDLVQLHSVVALAEVAAGHLDEASAYLDEIEQLKGSDAILGGLLALGPAEAEIALARGDPTAGLAAYRASSARLRAFAFPGHQSTGVEPWLLFADASMLTAFAYHGTSGDEADGTELFATCRARTLSALGLDDVLLDFPVCGMALFALGAWGLLRSAVPAAEAVRLLVLAERFSYSRMIPTMSWDRIAPCAEELAPGSIAALRAEYGDQPGPALVAQARRAVDQLG</sequence>
<evidence type="ECO:0000259" key="3">
    <source>
        <dbReference type="SMART" id="SM00382"/>
    </source>
</evidence>
<gene>
    <name evidence="6" type="ordered locus">FraEuI1c_0467</name>
</gene>
<dbReference type="GO" id="GO:0000160">
    <property type="term" value="P:phosphorelay signal transduction system"/>
    <property type="evidence" value="ECO:0007669"/>
    <property type="project" value="InterPro"/>
</dbReference>
<dbReference type="InterPro" id="IPR016032">
    <property type="entry name" value="Sig_transdc_resp-reg_C-effctor"/>
</dbReference>
<dbReference type="SUPFAM" id="SSF48452">
    <property type="entry name" value="TPR-like"/>
    <property type="match status" value="2"/>
</dbReference>
<dbReference type="SUPFAM" id="SSF52540">
    <property type="entry name" value="P-loop containing nucleoside triphosphate hydrolases"/>
    <property type="match status" value="1"/>
</dbReference>
<dbReference type="Gene3D" id="3.40.50.300">
    <property type="entry name" value="P-loop containing nucleotide triphosphate hydrolases"/>
    <property type="match status" value="1"/>
</dbReference>
<dbReference type="Pfam" id="PF25872">
    <property type="entry name" value="HTH_77"/>
    <property type="match status" value="1"/>
</dbReference>
<dbReference type="HOGENOM" id="CLU_004665_1_1_11"/>
<evidence type="ECO:0000259" key="4">
    <source>
        <dbReference type="SMART" id="SM00862"/>
    </source>
</evidence>
<dbReference type="Pfam" id="PF13401">
    <property type="entry name" value="AAA_22"/>
    <property type="match status" value="1"/>
</dbReference>
<dbReference type="AlphaFoldDB" id="E3J9Y8"/>
<dbReference type="eggNOG" id="COG3903">
    <property type="taxonomic scope" value="Bacteria"/>
</dbReference>
<dbReference type="OrthoDB" id="33864at2"/>
<dbReference type="InterPro" id="IPR036388">
    <property type="entry name" value="WH-like_DNA-bd_sf"/>
</dbReference>
<dbReference type="SMART" id="SM00382">
    <property type="entry name" value="AAA"/>
    <property type="match status" value="1"/>
</dbReference>
<dbReference type="Gene3D" id="1.10.10.10">
    <property type="entry name" value="Winged helix-like DNA-binding domain superfamily/Winged helix DNA-binding domain"/>
    <property type="match status" value="1"/>
</dbReference>
<evidence type="ECO:0000313" key="6">
    <source>
        <dbReference type="EMBL" id="ADP78550.1"/>
    </source>
</evidence>
<dbReference type="Gene3D" id="1.25.40.10">
    <property type="entry name" value="Tetratricopeptide repeat domain"/>
    <property type="match status" value="2"/>
</dbReference>
<evidence type="ECO:0000256" key="1">
    <source>
        <dbReference type="ARBA" id="ARBA00005820"/>
    </source>
</evidence>
<dbReference type="SMART" id="SM00862">
    <property type="entry name" value="Trans_reg_C"/>
    <property type="match status" value="1"/>
</dbReference>
<organism evidence="6 7">
    <name type="scientific">Pseudofrankia inefficax (strain DSM 45817 / CECT 9037 / DDB 130130 / EuI1c)</name>
    <name type="common">Frankia inefficax</name>
    <dbReference type="NCBI Taxonomy" id="298654"/>
    <lineage>
        <taxon>Bacteria</taxon>
        <taxon>Bacillati</taxon>
        <taxon>Actinomycetota</taxon>
        <taxon>Actinomycetes</taxon>
        <taxon>Frankiales</taxon>
        <taxon>Frankiaceae</taxon>
        <taxon>Pseudofrankia</taxon>
    </lineage>
</organism>
<dbReference type="Pfam" id="PF03704">
    <property type="entry name" value="BTAD"/>
    <property type="match status" value="1"/>
</dbReference>
<dbReference type="InParanoid" id="E3J9Y8"/>